<dbReference type="GO" id="GO:0005635">
    <property type="term" value="C:nuclear envelope"/>
    <property type="evidence" value="ECO:0007669"/>
    <property type="project" value="TreeGrafter"/>
</dbReference>
<dbReference type="GO" id="GO:0005049">
    <property type="term" value="F:nuclear export signal receptor activity"/>
    <property type="evidence" value="ECO:0007669"/>
    <property type="project" value="TreeGrafter"/>
</dbReference>
<accession>A0AA38SRC3</accession>
<evidence type="ECO:0000256" key="3">
    <source>
        <dbReference type="ARBA" id="ARBA00008669"/>
    </source>
</evidence>
<evidence type="ECO:0000313" key="10">
    <source>
        <dbReference type="EMBL" id="KAJ9537822.1"/>
    </source>
</evidence>
<dbReference type="EMBL" id="JARYMX010000008">
    <property type="protein sequence ID" value="KAJ9537822.1"/>
    <property type="molecule type" value="Genomic_DNA"/>
</dbReference>
<evidence type="ECO:0000256" key="7">
    <source>
        <dbReference type="ARBA" id="ARBA00023242"/>
    </source>
</evidence>
<gene>
    <name evidence="10" type="ORF">OSB04_030555</name>
</gene>
<dbReference type="InterPro" id="IPR001494">
    <property type="entry name" value="Importin-beta_N"/>
</dbReference>
<evidence type="ECO:0000256" key="5">
    <source>
        <dbReference type="ARBA" id="ARBA00022490"/>
    </source>
</evidence>
<dbReference type="GO" id="GO:0005829">
    <property type="term" value="C:cytosol"/>
    <property type="evidence" value="ECO:0007669"/>
    <property type="project" value="TreeGrafter"/>
</dbReference>
<dbReference type="Pfam" id="PF08506">
    <property type="entry name" value="Cse1"/>
    <property type="match status" value="1"/>
</dbReference>
<dbReference type="GO" id="GO:0006611">
    <property type="term" value="P:protein export from nucleus"/>
    <property type="evidence" value="ECO:0007669"/>
    <property type="project" value="TreeGrafter"/>
</dbReference>
<evidence type="ECO:0000256" key="6">
    <source>
        <dbReference type="ARBA" id="ARBA00022927"/>
    </source>
</evidence>
<reference evidence="10" key="1">
    <citation type="submission" date="2023-03" db="EMBL/GenBank/DDBJ databases">
        <title>Chromosome-scale reference genome and RAD-based genetic map of yellow starthistle (Centaurea solstitialis) reveal putative structural variation and QTLs associated with invader traits.</title>
        <authorList>
            <person name="Reatini B."/>
            <person name="Cang F.A."/>
            <person name="Jiang Q."/>
            <person name="Mckibben M.T.W."/>
            <person name="Barker M.S."/>
            <person name="Rieseberg L.H."/>
            <person name="Dlugosch K.M."/>
        </authorList>
    </citation>
    <scope>NUCLEOTIDE SEQUENCE</scope>
    <source>
        <strain evidence="10">CAN-66</strain>
        <tissue evidence="10">Leaf</tissue>
    </source>
</reference>
<dbReference type="GO" id="GO:0006606">
    <property type="term" value="P:protein import into nucleus"/>
    <property type="evidence" value="ECO:0007669"/>
    <property type="project" value="TreeGrafter"/>
</dbReference>
<comment type="similarity">
    <text evidence="3">Belongs to the XPO2/CSE1 family.</text>
</comment>
<dbReference type="InterPro" id="IPR011989">
    <property type="entry name" value="ARM-like"/>
</dbReference>
<keyword evidence="7" id="KW-0539">Nucleus</keyword>
<sequence>MKRKSETIDGTEKPSSSPLELLRRVAEEDSVDETIRESAAAEFNDHIKSRWIAWSLVSPIPDDEKDQIKTLIVPLLLSPNSNSNSNILAHLRQSLGIIGAHDFPKLWPALLPGLTSSLETAIEADDFASVNRVLAALNSLLKKFLRGCRRRSPADTITLDLRYCFDNFSEPLLKTVQIISTKIIDSGGFELVSAQLLCFEMFYSLNFIDLPGFFVKPVDKWMNEFNKYLNAGNELQSAVFENIGLYIDKQDQSFQDYFQPFVEDVVHVLMATKPLSVTAIQFLTQVVGSRWFYRHHLLQQQITEKVVVPNLLLSDDEQDLFHKDYLEYIRRVVKNSRRKVTCQLLKGIIANSDYTEAIQRLIQNWLASFAQNPTANWKYKDCASHDVNSFPILKVSAMKFLSKFWFQVRGMDLVGDVVRLLGSDANVVHSYAAIFIKKHLICKGVSEALLPILPVLSKNLFDALGKRGSEENKYVMRCILCVGGISSPSDIISNTLVVILNWFSRGNPKHPDRLFEAFDYVVTQSYNLVPALDAWILPSVRMILDKRLTDLFPYALRLLARLVDYGTNQRRGFKEQEPASLGIRLPMWHDLVAPHIHNER</sequence>
<keyword evidence="6" id="KW-0653">Protein transport</keyword>
<dbReference type="InterPro" id="IPR005043">
    <property type="entry name" value="XPO2_C"/>
</dbReference>
<dbReference type="SUPFAM" id="SSF48371">
    <property type="entry name" value="ARM repeat"/>
    <property type="match status" value="1"/>
</dbReference>
<name>A0AA38SRC3_9ASTR</name>
<evidence type="ECO:0000313" key="11">
    <source>
        <dbReference type="Proteomes" id="UP001172457"/>
    </source>
</evidence>
<keyword evidence="4" id="KW-0813">Transport</keyword>
<protein>
    <recommendedName>
        <fullName evidence="9">Importin N-terminal domain-containing protein</fullName>
    </recommendedName>
</protein>
<evidence type="ECO:0000256" key="2">
    <source>
        <dbReference type="ARBA" id="ARBA00004496"/>
    </source>
</evidence>
<feature type="region of interest" description="Disordered" evidence="8">
    <location>
        <begin position="1"/>
        <end position="22"/>
    </location>
</feature>
<evidence type="ECO:0000259" key="9">
    <source>
        <dbReference type="PROSITE" id="PS50166"/>
    </source>
</evidence>
<dbReference type="PROSITE" id="PS50166">
    <property type="entry name" value="IMPORTIN_B_NT"/>
    <property type="match status" value="1"/>
</dbReference>
<evidence type="ECO:0000256" key="8">
    <source>
        <dbReference type="SAM" id="MobiDB-lite"/>
    </source>
</evidence>
<feature type="domain" description="Importin N-terminal" evidence="9">
    <location>
        <begin position="21"/>
        <end position="78"/>
    </location>
</feature>
<dbReference type="PANTHER" id="PTHR10997:SF8">
    <property type="entry name" value="EXPORTIN-2"/>
    <property type="match status" value="1"/>
</dbReference>
<dbReference type="InterPro" id="IPR016024">
    <property type="entry name" value="ARM-type_fold"/>
</dbReference>
<feature type="compositionally biased region" description="Basic and acidic residues" evidence="8">
    <location>
        <begin position="1"/>
        <end position="12"/>
    </location>
</feature>
<dbReference type="InterPro" id="IPR013713">
    <property type="entry name" value="XPO2_central"/>
</dbReference>
<keyword evidence="11" id="KW-1185">Reference proteome</keyword>
<dbReference type="PANTHER" id="PTHR10997">
    <property type="entry name" value="IMPORTIN-7, 8, 11"/>
    <property type="match status" value="1"/>
</dbReference>
<dbReference type="Pfam" id="PF03378">
    <property type="entry name" value="CAS_CSE1"/>
    <property type="match status" value="1"/>
</dbReference>
<keyword evidence="5" id="KW-0963">Cytoplasm</keyword>
<organism evidence="10 11">
    <name type="scientific">Centaurea solstitialis</name>
    <name type="common">yellow star-thistle</name>
    <dbReference type="NCBI Taxonomy" id="347529"/>
    <lineage>
        <taxon>Eukaryota</taxon>
        <taxon>Viridiplantae</taxon>
        <taxon>Streptophyta</taxon>
        <taxon>Embryophyta</taxon>
        <taxon>Tracheophyta</taxon>
        <taxon>Spermatophyta</taxon>
        <taxon>Magnoliopsida</taxon>
        <taxon>eudicotyledons</taxon>
        <taxon>Gunneridae</taxon>
        <taxon>Pentapetalae</taxon>
        <taxon>asterids</taxon>
        <taxon>campanulids</taxon>
        <taxon>Asterales</taxon>
        <taxon>Asteraceae</taxon>
        <taxon>Carduoideae</taxon>
        <taxon>Cardueae</taxon>
        <taxon>Centaureinae</taxon>
        <taxon>Centaurea</taxon>
    </lineage>
</organism>
<comment type="subcellular location">
    <subcellularLocation>
        <location evidence="2">Cytoplasm</location>
    </subcellularLocation>
    <subcellularLocation>
        <location evidence="1">Nucleus</location>
    </subcellularLocation>
</comment>
<proteinExistence type="inferred from homology"/>
<dbReference type="Proteomes" id="UP001172457">
    <property type="component" value="Chromosome 8"/>
</dbReference>
<dbReference type="Gene3D" id="1.25.10.10">
    <property type="entry name" value="Leucine-rich Repeat Variant"/>
    <property type="match status" value="1"/>
</dbReference>
<evidence type="ECO:0000256" key="1">
    <source>
        <dbReference type="ARBA" id="ARBA00004123"/>
    </source>
</evidence>
<dbReference type="GO" id="GO:0031267">
    <property type="term" value="F:small GTPase binding"/>
    <property type="evidence" value="ECO:0007669"/>
    <property type="project" value="InterPro"/>
</dbReference>
<dbReference type="AlphaFoldDB" id="A0AA38SRC3"/>
<evidence type="ECO:0000256" key="4">
    <source>
        <dbReference type="ARBA" id="ARBA00022448"/>
    </source>
</evidence>
<comment type="caution">
    <text evidence="10">The sequence shown here is derived from an EMBL/GenBank/DDBJ whole genome shotgun (WGS) entry which is preliminary data.</text>
</comment>